<comment type="caution">
    <text evidence="4">The sequence shown here is derived from an EMBL/GenBank/DDBJ whole genome shotgun (WGS) entry which is preliminary data.</text>
</comment>
<evidence type="ECO:0000313" key="4">
    <source>
        <dbReference type="EMBL" id="KAK2835070.1"/>
    </source>
</evidence>
<proteinExistence type="predicted"/>
<feature type="compositionally biased region" description="Basic and acidic residues" evidence="1">
    <location>
        <begin position="1"/>
        <end position="12"/>
    </location>
</feature>
<dbReference type="InterPro" id="IPR001660">
    <property type="entry name" value="SAM"/>
</dbReference>
<keyword evidence="5" id="KW-1185">Reference proteome</keyword>
<dbReference type="PROSITE" id="PS50105">
    <property type="entry name" value="SAM_DOMAIN"/>
    <property type="match status" value="1"/>
</dbReference>
<organism evidence="4 5">
    <name type="scientific">Channa striata</name>
    <name type="common">Snakehead murrel</name>
    <name type="synonym">Ophicephalus striatus</name>
    <dbReference type="NCBI Taxonomy" id="64152"/>
    <lineage>
        <taxon>Eukaryota</taxon>
        <taxon>Metazoa</taxon>
        <taxon>Chordata</taxon>
        <taxon>Craniata</taxon>
        <taxon>Vertebrata</taxon>
        <taxon>Euteleostomi</taxon>
        <taxon>Actinopterygii</taxon>
        <taxon>Neopterygii</taxon>
        <taxon>Teleostei</taxon>
        <taxon>Neoteleostei</taxon>
        <taxon>Acanthomorphata</taxon>
        <taxon>Anabantaria</taxon>
        <taxon>Anabantiformes</taxon>
        <taxon>Channoidei</taxon>
        <taxon>Channidae</taxon>
        <taxon>Channa</taxon>
    </lineage>
</organism>
<dbReference type="Proteomes" id="UP001187415">
    <property type="component" value="Unassembled WGS sequence"/>
</dbReference>
<dbReference type="PANTHER" id="PTHR16155">
    <property type="entry name" value="DED DOMAIN-CONTAINING PROTEIN"/>
    <property type="match status" value="1"/>
</dbReference>
<dbReference type="Pfam" id="PF00536">
    <property type="entry name" value="SAM_1"/>
    <property type="match status" value="2"/>
</dbReference>
<dbReference type="InterPro" id="IPR011029">
    <property type="entry name" value="DEATH-like_dom_sf"/>
</dbReference>
<dbReference type="PANTHER" id="PTHR16155:SF18">
    <property type="entry name" value="STERILE ALPHA MOTIF DOMAIN-CONTAINING PROTEIN 9-LIKE"/>
    <property type="match status" value="1"/>
</dbReference>
<dbReference type="SUPFAM" id="SSF47769">
    <property type="entry name" value="SAM/Pointed domain"/>
    <property type="match status" value="2"/>
</dbReference>
<dbReference type="SMART" id="SM00454">
    <property type="entry name" value="SAM"/>
    <property type="match status" value="2"/>
</dbReference>
<evidence type="ECO:0000259" key="2">
    <source>
        <dbReference type="PROSITE" id="PS50105"/>
    </source>
</evidence>
<dbReference type="Gene3D" id="1.10.150.50">
    <property type="entry name" value="Transcription Factor, Ets-1"/>
    <property type="match status" value="2"/>
</dbReference>
<dbReference type="CDD" id="cd08321">
    <property type="entry name" value="Pyrin_ASC-like"/>
    <property type="match status" value="1"/>
</dbReference>
<dbReference type="SMART" id="SM01289">
    <property type="entry name" value="PYRIN"/>
    <property type="match status" value="1"/>
</dbReference>
<dbReference type="PROSITE" id="PS50824">
    <property type="entry name" value="DAPIN"/>
    <property type="match status" value="1"/>
</dbReference>
<dbReference type="InterPro" id="IPR004020">
    <property type="entry name" value="DAPIN"/>
</dbReference>
<dbReference type="Pfam" id="PF02758">
    <property type="entry name" value="PYRIN"/>
    <property type="match status" value="1"/>
</dbReference>
<dbReference type="Gene3D" id="1.10.533.10">
    <property type="entry name" value="Death Domain, Fas"/>
    <property type="match status" value="1"/>
</dbReference>
<evidence type="ECO:0000313" key="5">
    <source>
        <dbReference type="Proteomes" id="UP001187415"/>
    </source>
</evidence>
<dbReference type="InterPro" id="IPR013761">
    <property type="entry name" value="SAM/pointed_sf"/>
</dbReference>
<protein>
    <submittedName>
        <fullName evidence="4">Uncharacterized protein</fullName>
    </submittedName>
</protein>
<dbReference type="SUPFAM" id="SSF47986">
    <property type="entry name" value="DEATH domain"/>
    <property type="match status" value="1"/>
</dbReference>
<gene>
    <name evidence="4" type="ORF">Q5P01_015554</name>
</gene>
<feature type="domain" description="Pyrin" evidence="3">
    <location>
        <begin position="254"/>
        <end position="346"/>
    </location>
</feature>
<accession>A0AA88MC04</accession>
<feature type="domain" description="SAM" evidence="2">
    <location>
        <begin position="107"/>
        <end position="153"/>
    </location>
</feature>
<evidence type="ECO:0000259" key="3">
    <source>
        <dbReference type="PROSITE" id="PS50824"/>
    </source>
</evidence>
<feature type="region of interest" description="Disordered" evidence="1">
    <location>
        <begin position="1"/>
        <end position="27"/>
    </location>
</feature>
<evidence type="ECO:0000256" key="1">
    <source>
        <dbReference type="SAM" id="MobiDB-lite"/>
    </source>
</evidence>
<reference evidence="4" key="1">
    <citation type="submission" date="2023-07" db="EMBL/GenBank/DDBJ databases">
        <title>Chromosome-level Genome Assembly of Striped Snakehead (Channa striata).</title>
        <authorList>
            <person name="Liu H."/>
        </authorList>
    </citation>
    <scope>NUCLEOTIDE SEQUENCE</scope>
    <source>
        <strain evidence="4">Gz</strain>
        <tissue evidence="4">Muscle</tissue>
    </source>
</reference>
<dbReference type="EMBL" id="JAUPFM010000012">
    <property type="protein sequence ID" value="KAK2835070.1"/>
    <property type="molecule type" value="Genomic_DNA"/>
</dbReference>
<dbReference type="GO" id="GO:0005737">
    <property type="term" value="C:cytoplasm"/>
    <property type="evidence" value="ECO:0007669"/>
    <property type="project" value="TreeGrafter"/>
</dbReference>
<sequence length="1554" mass="180197">MDSEKEPRDFRSCSKMRRSSTKSPPEIDKWTKEDVHRWLMTEVKVHETCADRFVEEEVSGEISYFKKSDILDLGIKHGPAVKITSHLERLKETSQHEMQFPAYVENWSKEQVNQWLLQHVKVYSKYAERLFKEDVSGDCLVCFRKQDLLDLDIKSGPAVKILAELRQLNKKPEPVLQNIPHASTEHTEAPDPIQPDVSVAQAKETEQLELHSKTEDKALEKPTENVQLMASNDKGIQQPKPHNMAVKRKGGTTVTDTPKTTVEIQKTLENLLKEDLKKFHFNLRDYRDSSQKPIALGKLEGKDTMDTAKLMTDHYGNEEALRVTIEVLKEINQRDLARQMEKNTGQPQHKCLSRDVLKKDANQGDKLKNLLTCGGNSLDNYNRFVVVVNKSSPEQVQYLQFLIKLKLFCVLDFDPNSAAPGGLCNLYRNSRVANLHTPSQYQGPTDSVIKNLNLYKQTSWVFCNGRHDLDNDSNKEMDYRNWLRKSCRDVEQLVSFICNPEVLLHGRSLIIFLLLSPVDTEKDAVFDTYRSFIKHTEEERIISICESQSTYSKWRKLIQEKCDFDIDHLSINELTLSEVNGTIMALGPFSQPSGRLLPSSGSSVVVLKQKDEDFMTALDILCLNQCENIYDEKSSEFRDFRIKVEEEFYRGGKVKWWNFYFCDKDKDKPFVKRDKYENVKKIIRSQLRDSNNMCVLLNLFHHPGCGGTTLAMHVMWDLRNEFRCAVLKDNTLPKKEVAIQVSRLMKLESEKPSPVLLLVDDSKETENDHDLGNWIRKAAVEEALKINLDDSPNCKVIILNCVRSNSPKDQYRQHSPAPSQYITASLTQDEQKEFEKKLKELQETHEKPENFYSFMIMKSNFDQTYTDNLARNTLENFDFSTKNAQLFAFLALLNTYVAESELSLSLCEDYLGMKMIRWQEDSVLERMKPYSNFLIIDTVAEWGYKGIRILHQSIASACVEELERSYYLKVSDIVMAILHCDLFFSVGVVKHRFMLSIQQMLIERQRKKDGDEREPFSPLIVKIHSQQGRQTVQEIFAKASSRFVTSASIPQALARYLYINERDFPEALQWAEKAKNIKENPYTFDTIGQVHKSNLKTNIHREKQETTLNPEDLSANIKIADNAIRAFKRAQELTNAEEWCDEEASDAESEDYPKKSYNVYGYVGVLDIAFLLFDILCRLPFFEESDPMKKKYLQGFLQNKIPITSVYKTANETNDRYVEIIKEHESFLLNLKTEVKDTFEVLECYFMYIKGNNSEFDSKNRWTISGHFKKYLTLFCTAPEEVKKERQNNPNFNLKMDIEERRMFLVGKQADTFPGILYQLDKRPEEIEGITECYAFLQQKQQFVSKKQKTKETINYILSNIVLYLLKPKSKHVKSYSHLSALLLKTLQDVGLGYPFPDPYYLALLLFWPSPTQENKEIGTYVTAIRNSYRKRLVLLFRKRSTVAHLYLGKEEGLKRLVSKPQLDENFKEMRRDVLAQLWRNGEIFKDKAIINRLQRVSGTIEQEEVFANYGKLKILVRPALIAGIRSGFSTEKVSFYLGFAIDGPLAYDIQYEN</sequence>
<name>A0AA88MC04_CHASR</name>
<feature type="region of interest" description="Disordered" evidence="1">
    <location>
        <begin position="234"/>
        <end position="256"/>
    </location>
</feature>